<proteinExistence type="evidence at transcript level"/>
<dbReference type="EMBL" id="BT069726">
    <property type="protein sequence ID" value="ACN36623.1"/>
    <property type="molecule type" value="mRNA"/>
</dbReference>
<dbReference type="AlphaFoldDB" id="C0PN57"/>
<reference evidence="1" key="1">
    <citation type="journal article" date="2009" name="PLoS Genet.">
        <title>Sequencing, mapping, and analysis of 27,455 maize full-length cDNAs.</title>
        <authorList>
            <person name="Soderlund C."/>
            <person name="Descour A."/>
            <person name="Kudrna D."/>
            <person name="Bomhoff M."/>
            <person name="Boyd L."/>
            <person name="Currie J."/>
            <person name="Angelova A."/>
            <person name="Collura K."/>
            <person name="Wissotski M."/>
            <person name="Ashley E."/>
            <person name="Morrow D."/>
            <person name="Fernandes J."/>
            <person name="Walbot V."/>
            <person name="Yu Y."/>
        </authorList>
    </citation>
    <scope>NUCLEOTIDE SEQUENCE</scope>
    <source>
        <strain evidence="1">B73</strain>
    </source>
</reference>
<organism evidence="1">
    <name type="scientific">Zea mays</name>
    <name type="common">Maize</name>
    <dbReference type="NCBI Taxonomy" id="4577"/>
    <lineage>
        <taxon>Eukaryota</taxon>
        <taxon>Viridiplantae</taxon>
        <taxon>Streptophyta</taxon>
        <taxon>Embryophyta</taxon>
        <taxon>Tracheophyta</taxon>
        <taxon>Spermatophyta</taxon>
        <taxon>Magnoliopsida</taxon>
        <taxon>Liliopsida</taxon>
        <taxon>Poales</taxon>
        <taxon>Poaceae</taxon>
        <taxon>PACMAD clade</taxon>
        <taxon>Panicoideae</taxon>
        <taxon>Andropogonodae</taxon>
        <taxon>Andropogoneae</taxon>
        <taxon>Tripsacinae</taxon>
        <taxon>Zea</taxon>
    </lineage>
</organism>
<name>C0PN57_MAIZE</name>
<reference evidence="1" key="2">
    <citation type="submission" date="2012-06" db="EMBL/GenBank/DDBJ databases">
        <authorList>
            <person name="Yu Y."/>
            <person name="Currie J."/>
            <person name="Lomeli R."/>
            <person name="Angelova A."/>
            <person name="Collura K."/>
            <person name="Wissotski M."/>
            <person name="Campos D."/>
            <person name="Kudrna D."/>
            <person name="Golser W."/>
            <person name="Ashely E."/>
            <person name="Descour A."/>
            <person name="Fernandes J."/>
            <person name="Soderlund C."/>
            <person name="Walbot V."/>
        </authorList>
    </citation>
    <scope>NUCLEOTIDE SEQUENCE</scope>
    <source>
        <strain evidence="1">B73</strain>
    </source>
</reference>
<evidence type="ECO:0000313" key="1">
    <source>
        <dbReference type="EMBL" id="ACN36623.1"/>
    </source>
</evidence>
<accession>C0PN57</accession>
<sequence>MCCPLPSHHAHIVARLCDHALHVIVVCHLANPALQDSRALGATAPASRHARSSNQNSCYSVVVVLISQLAKC</sequence>
<protein>
    <submittedName>
        <fullName evidence="1">Uncharacterized protein</fullName>
    </submittedName>
</protein>